<gene>
    <name evidence="1" type="ORF">HXX02_06870</name>
</gene>
<sequence length="111" mass="12508">MNKKVLAFSLFVFVLSMCGYILLGENGPTETMQSLPKGSSYDELLALAGEPSYVTDGTEGPERGFKKPQEQRISGCVKEVWYENTLKLPSKYAFCFSADGKLLHKYHWSSW</sequence>
<proteinExistence type="predicted"/>
<evidence type="ECO:0008006" key="3">
    <source>
        <dbReference type="Google" id="ProtNLM"/>
    </source>
</evidence>
<organism evidence="1 2">
    <name type="scientific">Microbulbifer elongatus</name>
    <dbReference type="NCBI Taxonomy" id="86173"/>
    <lineage>
        <taxon>Bacteria</taxon>
        <taxon>Pseudomonadati</taxon>
        <taxon>Pseudomonadota</taxon>
        <taxon>Gammaproteobacteria</taxon>
        <taxon>Cellvibrionales</taxon>
        <taxon>Microbulbiferaceae</taxon>
        <taxon>Microbulbifer</taxon>
    </lineage>
</organism>
<dbReference type="EMBL" id="JACASI010000017">
    <property type="protein sequence ID" value="MCQ3829162.1"/>
    <property type="molecule type" value="Genomic_DNA"/>
</dbReference>
<dbReference type="Proteomes" id="UP001205566">
    <property type="component" value="Unassembled WGS sequence"/>
</dbReference>
<reference evidence="1" key="1">
    <citation type="thesis" date="2020" institute="Technische Universitat Dresden" country="Dresden, Germany">
        <title>The Agarolytic System of Microbulbifer elongatus PORT2, Isolated from Batu Karas, Pangandaran West Java Indonesia.</title>
        <authorList>
            <person name="Anggraeni S.R."/>
        </authorList>
    </citation>
    <scope>NUCLEOTIDE SEQUENCE</scope>
    <source>
        <strain evidence="1">PORT2</strain>
    </source>
</reference>
<evidence type="ECO:0000313" key="1">
    <source>
        <dbReference type="EMBL" id="MCQ3829162.1"/>
    </source>
</evidence>
<dbReference type="RefSeq" id="WP_255874065.1">
    <property type="nucleotide sequence ID" value="NZ_JACASI010000017.1"/>
</dbReference>
<accession>A0ABT1NZ85</accession>
<protein>
    <recommendedName>
        <fullName evidence="3">Lipoprotein SmpA/OmlA domain-containing protein</fullName>
    </recommendedName>
</protein>
<comment type="caution">
    <text evidence="1">The sequence shown here is derived from an EMBL/GenBank/DDBJ whole genome shotgun (WGS) entry which is preliminary data.</text>
</comment>
<evidence type="ECO:0000313" key="2">
    <source>
        <dbReference type="Proteomes" id="UP001205566"/>
    </source>
</evidence>
<name>A0ABT1NZ85_9GAMM</name>
<keyword evidence="2" id="KW-1185">Reference proteome</keyword>